<dbReference type="PANTHER" id="PTHR47782:SF7">
    <property type="entry name" value="PROTEIN STB5"/>
    <property type="match status" value="1"/>
</dbReference>
<keyword evidence="3" id="KW-0862">Zinc</keyword>
<evidence type="ECO:0000256" key="8">
    <source>
        <dbReference type="SAM" id="MobiDB-lite"/>
    </source>
</evidence>
<keyword evidence="2" id="KW-0479">Metal-binding</keyword>
<comment type="subcellular location">
    <subcellularLocation>
        <location evidence="1">Nucleus</location>
    </subcellularLocation>
</comment>
<evidence type="ECO:0000256" key="6">
    <source>
        <dbReference type="ARBA" id="ARBA00023163"/>
    </source>
</evidence>
<dbReference type="InterPro" id="IPR052202">
    <property type="entry name" value="Yeast_MetPath_Reg"/>
</dbReference>
<evidence type="ECO:0000256" key="1">
    <source>
        <dbReference type="ARBA" id="ARBA00004123"/>
    </source>
</evidence>
<dbReference type="GO" id="GO:0045944">
    <property type="term" value="P:positive regulation of transcription by RNA polymerase II"/>
    <property type="evidence" value="ECO:0007669"/>
    <property type="project" value="TreeGrafter"/>
</dbReference>
<reference evidence="10" key="1">
    <citation type="submission" date="2022-07" db="EMBL/GenBank/DDBJ databases">
        <title>Fungi with potential for degradation of polypropylene.</title>
        <authorList>
            <person name="Gostincar C."/>
        </authorList>
    </citation>
    <scope>NUCLEOTIDE SEQUENCE</scope>
    <source>
        <strain evidence="10">EXF-13308</strain>
    </source>
</reference>
<evidence type="ECO:0000313" key="11">
    <source>
        <dbReference type="Proteomes" id="UP001174694"/>
    </source>
</evidence>
<keyword evidence="11" id="KW-1185">Reference proteome</keyword>
<dbReference type="PANTHER" id="PTHR47782">
    <property type="entry name" value="ZN(II)2CYS6 TRANSCRIPTION FACTOR (EUROFUNG)-RELATED"/>
    <property type="match status" value="1"/>
</dbReference>
<dbReference type="GO" id="GO:0006351">
    <property type="term" value="P:DNA-templated transcription"/>
    <property type="evidence" value="ECO:0007669"/>
    <property type="project" value="InterPro"/>
</dbReference>
<evidence type="ECO:0000313" key="10">
    <source>
        <dbReference type="EMBL" id="KAJ9148974.1"/>
    </source>
</evidence>
<dbReference type="AlphaFoldDB" id="A0AA38S1M1"/>
<keyword evidence="7" id="KW-0539">Nucleus</keyword>
<dbReference type="Pfam" id="PF04082">
    <property type="entry name" value="Fungal_trans"/>
    <property type="match status" value="1"/>
</dbReference>
<sequence>MGPQTPEDGNDISQRPPKRARLEAVTPKDRHPNDIPSPAAPMRAGNVECRTFVDAYFRDVNRAYPFVDRARVLSTLDSKGASVLSASERDADETTVFLVMAIGYTTLQRAGRVPTDSETDFQVEYKDILAGFLVEESTDTVQILLLLAIYSQFDPRGFSTRPIVDMLARQAIRLGLTRRATADDGLSPAVAERNHRLFWSIYALDRMIAASAGMPVALNGVNMDIPLPGITVEEFASPDCAEYTSMLQTARHLIELRKLEDKVLHRIHLRDRAETVSLTPSDRRIIAEDLRTEIEDWYSNGCLLKSAGADDIQIHIRISWLAARYYNLLLLLYYPSRSSPTGTAPLLSRGELASLAQKHVQANAVRFRQRQLPLNHVTLCRLFPVCMVFLHCFLASQGTHGGGPPPVDVREEVSICADMMASYPAHWTQAHHAAAVVRQLASLVGTARPFPRAGASWALSESDRAWRLAIKTRLTELTQQVLGKGSTYRLVDDWEDAVGAAGVGQHMAGASLHFDPQPAPGQGAGPMGLGGMSFEGPHELDLSLRESEVAAGAFSIMDFL</sequence>
<dbReference type="InterPro" id="IPR007219">
    <property type="entry name" value="XnlR_reg_dom"/>
</dbReference>
<protein>
    <submittedName>
        <fullName evidence="10">Protein STB5-like protein 3</fullName>
    </submittedName>
</protein>
<organism evidence="10 11">
    <name type="scientific">Pleurostoma richardsiae</name>
    <dbReference type="NCBI Taxonomy" id="41990"/>
    <lineage>
        <taxon>Eukaryota</taxon>
        <taxon>Fungi</taxon>
        <taxon>Dikarya</taxon>
        <taxon>Ascomycota</taxon>
        <taxon>Pezizomycotina</taxon>
        <taxon>Sordariomycetes</taxon>
        <taxon>Sordariomycetidae</taxon>
        <taxon>Calosphaeriales</taxon>
        <taxon>Pleurostomataceae</taxon>
        <taxon>Pleurostoma</taxon>
    </lineage>
</organism>
<dbReference type="Proteomes" id="UP001174694">
    <property type="component" value="Unassembled WGS sequence"/>
</dbReference>
<evidence type="ECO:0000256" key="4">
    <source>
        <dbReference type="ARBA" id="ARBA00023015"/>
    </source>
</evidence>
<evidence type="ECO:0000259" key="9">
    <source>
        <dbReference type="SMART" id="SM00906"/>
    </source>
</evidence>
<dbReference type="GO" id="GO:0000981">
    <property type="term" value="F:DNA-binding transcription factor activity, RNA polymerase II-specific"/>
    <property type="evidence" value="ECO:0007669"/>
    <property type="project" value="TreeGrafter"/>
</dbReference>
<evidence type="ECO:0000256" key="5">
    <source>
        <dbReference type="ARBA" id="ARBA00023125"/>
    </source>
</evidence>
<evidence type="ECO:0000256" key="2">
    <source>
        <dbReference type="ARBA" id="ARBA00022723"/>
    </source>
</evidence>
<proteinExistence type="predicted"/>
<keyword evidence="5" id="KW-0238">DNA-binding</keyword>
<dbReference type="EMBL" id="JANBVO010000011">
    <property type="protein sequence ID" value="KAJ9148974.1"/>
    <property type="molecule type" value="Genomic_DNA"/>
</dbReference>
<dbReference type="GO" id="GO:0008270">
    <property type="term" value="F:zinc ion binding"/>
    <property type="evidence" value="ECO:0007669"/>
    <property type="project" value="InterPro"/>
</dbReference>
<name>A0AA38S1M1_9PEZI</name>
<dbReference type="GO" id="GO:0005634">
    <property type="term" value="C:nucleus"/>
    <property type="evidence" value="ECO:0007669"/>
    <property type="project" value="UniProtKB-SubCell"/>
</dbReference>
<keyword evidence="6" id="KW-0804">Transcription</keyword>
<accession>A0AA38S1M1</accession>
<gene>
    <name evidence="10" type="ORF">NKR23_g4718</name>
</gene>
<feature type="domain" description="Xylanolytic transcriptional activator regulatory" evidence="9">
    <location>
        <begin position="160"/>
        <end position="234"/>
    </location>
</feature>
<dbReference type="SMART" id="SM00906">
    <property type="entry name" value="Fungal_trans"/>
    <property type="match status" value="1"/>
</dbReference>
<comment type="caution">
    <text evidence="10">The sequence shown here is derived from an EMBL/GenBank/DDBJ whole genome shotgun (WGS) entry which is preliminary data.</text>
</comment>
<dbReference type="CDD" id="cd12148">
    <property type="entry name" value="fungal_TF_MHR"/>
    <property type="match status" value="1"/>
</dbReference>
<feature type="region of interest" description="Disordered" evidence="8">
    <location>
        <begin position="1"/>
        <end position="42"/>
    </location>
</feature>
<dbReference type="GO" id="GO:0043565">
    <property type="term" value="F:sequence-specific DNA binding"/>
    <property type="evidence" value="ECO:0007669"/>
    <property type="project" value="TreeGrafter"/>
</dbReference>
<evidence type="ECO:0000256" key="7">
    <source>
        <dbReference type="ARBA" id="ARBA00023242"/>
    </source>
</evidence>
<feature type="compositionally biased region" description="Basic and acidic residues" evidence="8">
    <location>
        <begin position="20"/>
        <end position="33"/>
    </location>
</feature>
<evidence type="ECO:0000256" key="3">
    <source>
        <dbReference type="ARBA" id="ARBA00022833"/>
    </source>
</evidence>
<keyword evidence="4" id="KW-0805">Transcription regulation</keyword>